<dbReference type="STRING" id="52670.A0A2I4C4U1"/>
<comment type="function">
    <text evidence="11">Transcription factor involved in specification of neuronal cell types and which is required for inner ear and hypothalamus development. Binds to the 5'-CAAGTG-3' core sequence.</text>
</comment>
<dbReference type="PANTHER" id="PTHR46110">
    <property type="entry name" value="HOMEOBOX PROTEIN HMX"/>
    <property type="match status" value="1"/>
</dbReference>
<comment type="subcellular location">
    <subcellularLocation>
        <location evidence="1 12 13">Nucleus</location>
    </subcellularLocation>
</comment>
<keyword evidence="5" id="KW-0805">Transcription regulation</keyword>
<dbReference type="PROSITE" id="PS50071">
    <property type="entry name" value="HOMEOBOX_2"/>
    <property type="match status" value="1"/>
</dbReference>
<dbReference type="AlphaFoldDB" id="A0A2I4C4U1"/>
<keyword evidence="7 12" id="KW-0371">Homeobox</keyword>
<dbReference type="InParanoid" id="A0A2I4C4U1"/>
<feature type="compositionally biased region" description="Basic and acidic residues" evidence="14">
    <location>
        <begin position="32"/>
        <end position="66"/>
    </location>
</feature>
<dbReference type="RefSeq" id="XP_013875008.1">
    <property type="nucleotide sequence ID" value="XM_014019554.1"/>
</dbReference>
<dbReference type="GO" id="GO:0030154">
    <property type="term" value="P:cell differentiation"/>
    <property type="evidence" value="ECO:0007669"/>
    <property type="project" value="UniProtKB-KW"/>
</dbReference>
<evidence type="ECO:0000256" key="14">
    <source>
        <dbReference type="SAM" id="MobiDB-lite"/>
    </source>
</evidence>
<evidence type="ECO:0000256" key="3">
    <source>
        <dbReference type="ARBA" id="ARBA00022782"/>
    </source>
</evidence>
<organism evidence="16 17">
    <name type="scientific">Austrofundulus limnaeus</name>
    <name type="common">Annual killifish</name>
    <dbReference type="NCBI Taxonomy" id="52670"/>
    <lineage>
        <taxon>Eukaryota</taxon>
        <taxon>Metazoa</taxon>
        <taxon>Chordata</taxon>
        <taxon>Craniata</taxon>
        <taxon>Vertebrata</taxon>
        <taxon>Euteleostomi</taxon>
        <taxon>Actinopterygii</taxon>
        <taxon>Neopterygii</taxon>
        <taxon>Teleostei</taxon>
        <taxon>Neoteleostei</taxon>
        <taxon>Acanthomorphata</taxon>
        <taxon>Ovalentaria</taxon>
        <taxon>Atherinomorphae</taxon>
        <taxon>Cyprinodontiformes</taxon>
        <taxon>Rivulidae</taxon>
        <taxon>Austrofundulus</taxon>
    </lineage>
</organism>
<keyword evidence="4" id="KW-0524">Neurogenesis</keyword>
<proteinExistence type="inferred from homology"/>
<dbReference type="PROSITE" id="PS00027">
    <property type="entry name" value="HOMEOBOX_1"/>
    <property type="match status" value="1"/>
</dbReference>
<evidence type="ECO:0000256" key="2">
    <source>
        <dbReference type="ARBA" id="ARBA00022473"/>
    </source>
</evidence>
<keyword evidence="6 12" id="KW-0238">DNA-binding</keyword>
<accession>A0A2I4C4U1</accession>
<keyword evidence="2" id="KW-0217">Developmental protein</keyword>
<evidence type="ECO:0000313" key="16">
    <source>
        <dbReference type="Proteomes" id="UP000192220"/>
    </source>
</evidence>
<dbReference type="GeneID" id="106525353"/>
<dbReference type="SMART" id="SM00389">
    <property type="entry name" value="HOX"/>
    <property type="match status" value="1"/>
</dbReference>
<evidence type="ECO:0000313" key="17">
    <source>
        <dbReference type="RefSeq" id="XP_013875008.1"/>
    </source>
</evidence>
<dbReference type="GO" id="GO:0007399">
    <property type="term" value="P:nervous system development"/>
    <property type="evidence" value="ECO:0007669"/>
    <property type="project" value="UniProtKB-KW"/>
</dbReference>
<feature type="compositionally biased region" description="Low complexity" evidence="14">
    <location>
        <begin position="67"/>
        <end position="78"/>
    </location>
</feature>
<dbReference type="SUPFAM" id="SSF46689">
    <property type="entry name" value="Homeodomain-like"/>
    <property type="match status" value="1"/>
</dbReference>
<dbReference type="CDD" id="cd00086">
    <property type="entry name" value="homeodomain"/>
    <property type="match status" value="1"/>
</dbReference>
<dbReference type="Pfam" id="PF00046">
    <property type="entry name" value="Homeodomain"/>
    <property type="match status" value="1"/>
</dbReference>
<dbReference type="InterPro" id="IPR001356">
    <property type="entry name" value="HD"/>
</dbReference>
<evidence type="ECO:0000256" key="9">
    <source>
        <dbReference type="ARBA" id="ARBA00023242"/>
    </source>
</evidence>
<evidence type="ECO:0000256" key="12">
    <source>
        <dbReference type="PROSITE-ProRule" id="PRU00108"/>
    </source>
</evidence>
<evidence type="ECO:0000256" key="11">
    <source>
        <dbReference type="ARBA" id="ARBA00053510"/>
    </source>
</evidence>
<evidence type="ECO:0000259" key="15">
    <source>
        <dbReference type="PROSITE" id="PS50071"/>
    </source>
</evidence>
<keyword evidence="8" id="KW-0804">Transcription</keyword>
<comment type="similarity">
    <text evidence="10">Belongs to the HMX homeobox family.</text>
</comment>
<keyword evidence="3" id="KW-0221">Differentiation</keyword>
<dbReference type="KEGG" id="alim:106525353"/>
<dbReference type="InterPro" id="IPR020479">
    <property type="entry name" value="HD_metazoa"/>
</dbReference>
<evidence type="ECO:0000256" key="13">
    <source>
        <dbReference type="RuleBase" id="RU000682"/>
    </source>
</evidence>
<dbReference type="InterPro" id="IPR009057">
    <property type="entry name" value="Homeodomain-like_sf"/>
</dbReference>
<dbReference type="PANTHER" id="PTHR46110:SF5">
    <property type="entry name" value="SENSORY ORGAN HOMEOBOX"/>
    <property type="match status" value="1"/>
</dbReference>
<dbReference type="FunFam" id="1.10.10.60:FF:000053">
    <property type="entry name" value="H6 family homeobox 2"/>
    <property type="match status" value="1"/>
</dbReference>
<evidence type="ECO:0000256" key="1">
    <source>
        <dbReference type="ARBA" id="ARBA00004123"/>
    </source>
</evidence>
<dbReference type="InterPro" id="IPR017970">
    <property type="entry name" value="Homeobox_CS"/>
</dbReference>
<gene>
    <name evidence="17" type="primary">LOC106525353</name>
</gene>
<dbReference type="PRINTS" id="PR00024">
    <property type="entry name" value="HOMEOBOX"/>
</dbReference>
<feature type="DNA-binding region" description="Homeobox" evidence="12">
    <location>
        <begin position="96"/>
        <end position="155"/>
    </location>
</feature>
<dbReference type="Proteomes" id="UP000192220">
    <property type="component" value="Unplaced"/>
</dbReference>
<name>A0A2I4C4U1_AUSLI</name>
<dbReference type="Gene3D" id="1.10.10.60">
    <property type="entry name" value="Homeodomain-like"/>
    <property type="match status" value="1"/>
</dbReference>
<evidence type="ECO:0000256" key="5">
    <source>
        <dbReference type="ARBA" id="ARBA00023015"/>
    </source>
</evidence>
<protein>
    <submittedName>
        <fullName evidence="17">Homeobox protein HMX3</fullName>
    </submittedName>
</protein>
<evidence type="ECO:0000256" key="7">
    <source>
        <dbReference type="ARBA" id="ARBA00023155"/>
    </source>
</evidence>
<sequence>MPGDMTSKQDGPSRSACFTFTIDSILNLQQRRSGDSDGSKRDFQAGHEEPWDVRRERDSRSEETAKPRVSSSPAARSPGSEEEAAVAPDSKPAAGKKKTRTIFSKRQIFQLEATFDMKRYLSSSERACLASSLQLTETQVKIWFQNRRNKLKRQLTTDVVAAEQFSEAGKPVQVPGFYKDSSLLGGCLFPVSLPVLYPNSAPYICFSSSKYFNLFDTD</sequence>
<evidence type="ECO:0000256" key="6">
    <source>
        <dbReference type="ARBA" id="ARBA00023125"/>
    </source>
</evidence>
<keyword evidence="16" id="KW-1185">Reference proteome</keyword>
<evidence type="ECO:0000256" key="4">
    <source>
        <dbReference type="ARBA" id="ARBA00022902"/>
    </source>
</evidence>
<dbReference type="GO" id="GO:0000977">
    <property type="term" value="F:RNA polymerase II transcription regulatory region sequence-specific DNA binding"/>
    <property type="evidence" value="ECO:0007669"/>
    <property type="project" value="TreeGrafter"/>
</dbReference>
<evidence type="ECO:0000256" key="8">
    <source>
        <dbReference type="ARBA" id="ARBA00023163"/>
    </source>
</evidence>
<dbReference type="InterPro" id="IPR051300">
    <property type="entry name" value="HMX_Homeobox_TF"/>
</dbReference>
<dbReference type="GO" id="GO:0005634">
    <property type="term" value="C:nucleus"/>
    <property type="evidence" value="ECO:0007669"/>
    <property type="project" value="UniProtKB-SubCell"/>
</dbReference>
<feature type="region of interest" description="Disordered" evidence="14">
    <location>
        <begin position="29"/>
        <end position="99"/>
    </location>
</feature>
<dbReference type="GO" id="GO:0000981">
    <property type="term" value="F:DNA-binding transcription factor activity, RNA polymerase II-specific"/>
    <property type="evidence" value="ECO:0007669"/>
    <property type="project" value="InterPro"/>
</dbReference>
<dbReference type="OrthoDB" id="6159439at2759"/>
<feature type="domain" description="Homeobox" evidence="15">
    <location>
        <begin position="94"/>
        <end position="154"/>
    </location>
</feature>
<keyword evidence="9 12" id="KW-0539">Nucleus</keyword>
<reference evidence="17" key="1">
    <citation type="submission" date="2025-08" db="UniProtKB">
        <authorList>
            <consortium name="RefSeq"/>
        </authorList>
    </citation>
    <scope>IDENTIFICATION</scope>
</reference>
<evidence type="ECO:0000256" key="10">
    <source>
        <dbReference type="ARBA" id="ARBA00038165"/>
    </source>
</evidence>